<organism evidence="2 3">
    <name type="scientific">Datura stramonium</name>
    <name type="common">Jimsonweed</name>
    <name type="synonym">Common thornapple</name>
    <dbReference type="NCBI Taxonomy" id="4076"/>
    <lineage>
        <taxon>Eukaryota</taxon>
        <taxon>Viridiplantae</taxon>
        <taxon>Streptophyta</taxon>
        <taxon>Embryophyta</taxon>
        <taxon>Tracheophyta</taxon>
        <taxon>Spermatophyta</taxon>
        <taxon>Magnoliopsida</taxon>
        <taxon>eudicotyledons</taxon>
        <taxon>Gunneridae</taxon>
        <taxon>Pentapetalae</taxon>
        <taxon>asterids</taxon>
        <taxon>lamiids</taxon>
        <taxon>Solanales</taxon>
        <taxon>Solanaceae</taxon>
        <taxon>Solanoideae</taxon>
        <taxon>Datureae</taxon>
        <taxon>Datura</taxon>
    </lineage>
</organism>
<proteinExistence type="predicted"/>
<evidence type="ECO:0000313" key="3">
    <source>
        <dbReference type="Proteomes" id="UP000823775"/>
    </source>
</evidence>
<gene>
    <name evidence="2" type="ORF">HAX54_016372</name>
</gene>
<accession>A0ABS8S082</accession>
<comment type="caution">
    <text evidence="2">The sequence shown here is derived from an EMBL/GenBank/DDBJ whole genome shotgun (WGS) entry which is preliminary data.</text>
</comment>
<feature type="region of interest" description="Disordered" evidence="1">
    <location>
        <begin position="108"/>
        <end position="146"/>
    </location>
</feature>
<dbReference type="Proteomes" id="UP000823775">
    <property type="component" value="Unassembled WGS sequence"/>
</dbReference>
<keyword evidence="3" id="KW-1185">Reference proteome</keyword>
<reference evidence="2 3" key="1">
    <citation type="journal article" date="2021" name="BMC Genomics">
        <title>Datura genome reveals duplications of psychoactive alkaloid biosynthetic genes and high mutation rate following tissue culture.</title>
        <authorList>
            <person name="Rajewski A."/>
            <person name="Carter-House D."/>
            <person name="Stajich J."/>
            <person name="Litt A."/>
        </authorList>
    </citation>
    <scope>NUCLEOTIDE SEQUENCE [LARGE SCALE GENOMIC DNA]</scope>
    <source>
        <strain evidence="2">AR-01</strain>
    </source>
</reference>
<sequence>MNRALPVLGSCLSPGNMVLFYNLHDADRGCIIFLVIADGILEWYDGGEDSAHVSLTCTTVSSHDQRSGRGRGRPRKTKQLLMKEATNIVRSVMVFGRDRVPTTIRTLNLTPPTDLQGTGSDKESIASKLEHEASVETEAKTENTRP</sequence>
<protein>
    <submittedName>
        <fullName evidence="2">Uncharacterized protein</fullName>
    </submittedName>
</protein>
<dbReference type="EMBL" id="JACEIK010000206">
    <property type="protein sequence ID" value="MCD7452387.1"/>
    <property type="molecule type" value="Genomic_DNA"/>
</dbReference>
<name>A0ABS8S082_DATST</name>
<feature type="compositionally biased region" description="Polar residues" evidence="1">
    <location>
        <begin position="108"/>
        <end position="119"/>
    </location>
</feature>
<feature type="compositionally biased region" description="Basic and acidic residues" evidence="1">
    <location>
        <begin position="120"/>
        <end position="146"/>
    </location>
</feature>
<evidence type="ECO:0000256" key="1">
    <source>
        <dbReference type="SAM" id="MobiDB-lite"/>
    </source>
</evidence>
<evidence type="ECO:0000313" key="2">
    <source>
        <dbReference type="EMBL" id="MCD7452387.1"/>
    </source>
</evidence>